<dbReference type="GO" id="GO:0016020">
    <property type="term" value="C:membrane"/>
    <property type="evidence" value="ECO:0007669"/>
    <property type="project" value="UniProtKB-SubCell"/>
</dbReference>
<keyword evidence="10" id="KW-1185">Reference proteome</keyword>
<dbReference type="HOGENOM" id="CLU_021430_1_1_1"/>
<keyword evidence="5 7" id="KW-0472">Membrane</keyword>
<dbReference type="AlphaFoldDB" id="Q875Y0"/>
<dbReference type="GO" id="GO:0071475">
    <property type="term" value="P:cellular hyperosmotic salinity response"/>
    <property type="evidence" value="ECO:0007669"/>
    <property type="project" value="EnsemblFungi"/>
</dbReference>
<dbReference type="RefSeq" id="XP_003677758.1">
    <property type="nucleotide sequence ID" value="XM_003677710.1"/>
</dbReference>
<name>Q875Y0_NAUCA</name>
<feature type="region of interest" description="Disordered" evidence="6">
    <location>
        <begin position="36"/>
        <end position="56"/>
    </location>
</feature>
<evidence type="ECO:0000256" key="2">
    <source>
        <dbReference type="ARBA" id="ARBA00010323"/>
    </source>
</evidence>
<evidence type="ECO:0000313" key="9">
    <source>
        <dbReference type="EMBL" id="CCC71409.1"/>
    </source>
</evidence>
<comment type="subcellular location">
    <subcellularLocation>
        <location evidence="1">Membrane</location>
        <topology evidence="1">Multi-pass membrane protein</topology>
    </subcellularLocation>
</comment>
<feature type="transmembrane region" description="Helical" evidence="7">
    <location>
        <begin position="542"/>
        <end position="560"/>
    </location>
</feature>
<dbReference type="GO" id="GO:0005783">
    <property type="term" value="C:endoplasmic reticulum"/>
    <property type="evidence" value="ECO:0007669"/>
    <property type="project" value="TreeGrafter"/>
</dbReference>
<sequence>MSPTFWSQLKYYFSVEALDSRITPELDLRKRQKLKANAKNNGSESNGNGSGNNNNSSNGNGFVVAKSLWNTWEFKFYYVAFAIVVPCMFKTAMDASNETNPNYYRYEGYLSQGWLFGRKVDNSDAQYRFFRDNLFLLTSLMLIHVLIKRIAITKFHVPKLRFDFIFGLIFLFAAHGVNSLRILTHMGILFSIVNIFKRQRSLATALSWGYGIASLFINDKYRTFPFGNILPFLSPLDNAYRGIIPRWDVFFNFTLLRMLSYNMDFLERWNKQLTPVTSNVNSNLDLPSPSRPEFRRSSSVSTLEPIQESGKDQILNERARLTAPHHIQDYSIANYIAYVTYTPLFIAGPIITFNDYVYQTQHTLPSINKNRILIYASRFILTLLAMEFILHFTYVVAVSKTKAWDGDTPFQISMIGLFNLNIIWLKLLIPWRLFRLWALLDEIDTPENMIRLVDNNYSALAFWRGWHRSYNKWVVRYIYIPLGGSHNRILTSLAVFSFVAIWHDIQLKLLLWGWLIVLFLLPEIFATQYFAVYRNKWWYRHLCALGGACNIWMMMIANLFGFCLGSDGTKALLKEMFSTFSGFTFFIVATGCLFIAVQVMFELREEEKRHGINLKC</sequence>
<gene>
    <name evidence="9" type="primary">NCAS0H00990</name>
    <name evidence="9" type="ordered locus">NCAS_0H00990</name>
</gene>
<dbReference type="PANTHER" id="PTHR13285:SF18">
    <property type="entry name" value="PROTEIN-CYSTEINE N-PALMITOYLTRANSFERASE RASP"/>
    <property type="match status" value="1"/>
</dbReference>
<reference evidence="8" key="1">
    <citation type="submission" date="2002-08" db="EMBL/GenBank/DDBJ databases">
        <authorList>
            <person name="Langkjaer R.B."/>
            <person name="Cliften P.F."/>
            <person name="Johnston M."/>
            <person name="Piskur J."/>
        </authorList>
    </citation>
    <scope>NUCLEOTIDE SEQUENCE</scope>
    <source>
        <strain evidence="8">CBS4309</strain>
    </source>
</reference>
<dbReference type="GO" id="GO:0006506">
    <property type="term" value="P:GPI anchor biosynthetic process"/>
    <property type="evidence" value="ECO:0007669"/>
    <property type="project" value="TreeGrafter"/>
</dbReference>
<protein>
    <submittedName>
        <fullName evidence="8">GUP1</fullName>
    </submittedName>
</protein>
<dbReference type="STRING" id="1064592.G0VIT2"/>
<evidence type="ECO:0000256" key="4">
    <source>
        <dbReference type="ARBA" id="ARBA00022989"/>
    </source>
</evidence>
<dbReference type="PANTHER" id="PTHR13285">
    <property type="entry name" value="ACYLTRANSFERASE"/>
    <property type="match status" value="1"/>
</dbReference>
<keyword evidence="3 7" id="KW-0812">Transmembrane</keyword>
<feature type="transmembrane region" description="Helical" evidence="7">
    <location>
        <begin position="164"/>
        <end position="193"/>
    </location>
</feature>
<feature type="transmembrane region" description="Helical" evidence="7">
    <location>
        <begin position="580"/>
        <end position="601"/>
    </location>
</feature>
<feature type="transmembrane region" description="Helical" evidence="7">
    <location>
        <begin position="410"/>
        <end position="429"/>
    </location>
</feature>
<dbReference type="Pfam" id="PF03062">
    <property type="entry name" value="MBOAT"/>
    <property type="match status" value="1"/>
</dbReference>
<evidence type="ECO:0000256" key="3">
    <source>
        <dbReference type="ARBA" id="ARBA00022692"/>
    </source>
</evidence>
<evidence type="ECO:0000256" key="6">
    <source>
        <dbReference type="SAM" id="MobiDB-lite"/>
    </source>
</evidence>
<dbReference type="InterPro" id="IPR004299">
    <property type="entry name" value="MBOAT_fam"/>
</dbReference>
<feature type="transmembrane region" description="Helical" evidence="7">
    <location>
        <begin position="477"/>
        <end position="503"/>
    </location>
</feature>
<reference evidence="9" key="4">
    <citation type="submission" date="2011-07" db="EMBL/GenBank/DDBJ databases">
        <authorList>
            <person name="Byrne K."/>
        </authorList>
    </citation>
    <scope>NUCLEOTIDE SEQUENCE</scope>
    <source>
        <strain evidence="9">Type strain:CBS 4309</strain>
    </source>
</reference>
<proteinExistence type="inferred from homology"/>
<evidence type="ECO:0000256" key="5">
    <source>
        <dbReference type="ARBA" id="ARBA00023136"/>
    </source>
</evidence>
<reference evidence="8" key="2">
    <citation type="journal article" date="2003" name="Nature">
        <title>Yeast genome duplication was followed by asynchronous differentiation of duplicated genes.</title>
        <authorList>
            <person name="Langkjaer R.B."/>
            <person name="Cliften P.F."/>
            <person name="Johnston M."/>
            <person name="Piskur J."/>
        </authorList>
    </citation>
    <scope>NUCLEOTIDE SEQUENCE</scope>
    <source>
        <strain evidence="8">CBS4309</strain>
    </source>
</reference>
<dbReference type="OrthoDB" id="420606at2759"/>
<evidence type="ECO:0000256" key="7">
    <source>
        <dbReference type="SAM" id="Phobius"/>
    </source>
</evidence>
<accession>G0VIT2</accession>
<dbReference type="eggNOG" id="KOG3860">
    <property type="taxonomic scope" value="Eukaryota"/>
</dbReference>
<dbReference type="OMA" id="GWHRSYN"/>
<dbReference type="GO" id="GO:0015793">
    <property type="term" value="P:glycerol transmembrane transport"/>
    <property type="evidence" value="ECO:0007669"/>
    <property type="project" value="EnsemblFungi"/>
</dbReference>
<reference evidence="9 10" key="3">
    <citation type="journal article" date="2011" name="Proc. Natl. Acad. Sci. U.S.A.">
        <title>Evolutionary erosion of yeast sex chromosomes by mating-type switching accidents.</title>
        <authorList>
            <person name="Gordon J.L."/>
            <person name="Armisen D."/>
            <person name="Proux-Wera E."/>
            <person name="Oheigeartaigh S.S."/>
            <person name="Byrne K.P."/>
            <person name="Wolfe K.H."/>
        </authorList>
    </citation>
    <scope>NUCLEOTIDE SEQUENCE [LARGE SCALE GENOMIC DNA]</scope>
    <source>
        <strain evidence="10">ATCC 76901 / BCRC 22586 / CBS 4309 / NBRC 1992 / NRRL Y-12630</strain>
        <strain evidence="9">Type strain:CBS 4309</strain>
    </source>
</reference>
<evidence type="ECO:0000313" key="8">
    <source>
        <dbReference type="EMBL" id="AAO32498.1"/>
    </source>
</evidence>
<dbReference type="InterPro" id="IPR051085">
    <property type="entry name" value="MB_O-acyltransferase"/>
</dbReference>
<feature type="transmembrane region" description="Helical" evidence="7">
    <location>
        <begin position="509"/>
        <end position="530"/>
    </location>
</feature>
<evidence type="ECO:0000256" key="1">
    <source>
        <dbReference type="ARBA" id="ARBA00004141"/>
    </source>
</evidence>
<dbReference type="EMBL" id="HE576759">
    <property type="protein sequence ID" value="CCC71409.1"/>
    <property type="molecule type" value="Genomic_DNA"/>
</dbReference>
<comment type="similarity">
    <text evidence="2">Belongs to the membrane-bound acyltransferase family.</text>
</comment>
<dbReference type="KEGG" id="ncs:NCAS_0H00990"/>
<organism evidence="8">
    <name type="scientific">Naumovozyma castellii</name>
    <name type="common">Yeast</name>
    <name type="synonym">Saccharomyces castellii</name>
    <dbReference type="NCBI Taxonomy" id="27288"/>
    <lineage>
        <taxon>Eukaryota</taxon>
        <taxon>Fungi</taxon>
        <taxon>Dikarya</taxon>
        <taxon>Ascomycota</taxon>
        <taxon>Saccharomycotina</taxon>
        <taxon>Saccharomycetes</taxon>
        <taxon>Saccharomycetales</taxon>
        <taxon>Saccharomycetaceae</taxon>
        <taxon>Naumovozyma</taxon>
    </lineage>
</organism>
<feature type="compositionally biased region" description="Low complexity" evidence="6">
    <location>
        <begin position="40"/>
        <end position="56"/>
    </location>
</feature>
<dbReference type="EMBL" id="AY144935">
    <property type="protein sequence ID" value="AAO32498.1"/>
    <property type="molecule type" value="Genomic_DNA"/>
</dbReference>
<dbReference type="GO" id="GO:0008374">
    <property type="term" value="F:O-acyltransferase activity"/>
    <property type="evidence" value="ECO:0007669"/>
    <property type="project" value="TreeGrafter"/>
</dbReference>
<keyword evidence="4 7" id="KW-1133">Transmembrane helix</keyword>
<feature type="transmembrane region" description="Helical" evidence="7">
    <location>
        <begin position="379"/>
        <end position="398"/>
    </location>
</feature>
<evidence type="ECO:0000313" key="10">
    <source>
        <dbReference type="Proteomes" id="UP000001640"/>
    </source>
</evidence>
<feature type="transmembrane region" description="Helical" evidence="7">
    <location>
        <begin position="134"/>
        <end position="152"/>
    </location>
</feature>
<reference key="5">
    <citation type="submission" date="2011-08" db="EMBL/GenBank/DDBJ databases">
        <title>Genome sequence of Naumovozyma castellii.</title>
        <authorList>
            <person name="Gordon J.L."/>
            <person name="Armisen D."/>
            <person name="Proux-Wera E."/>
            <person name="OhEigeartaigh S.S."/>
            <person name="Byrne K.P."/>
            <person name="Wolfe K.H."/>
        </authorList>
    </citation>
    <scope>NUCLEOTIDE SEQUENCE</scope>
    <source>
        <strain>Type strain:CBS 4309</strain>
    </source>
</reference>
<dbReference type="GeneID" id="96905088"/>
<accession>Q875Y0</accession>
<dbReference type="Proteomes" id="UP000001640">
    <property type="component" value="Chromosome 8"/>
</dbReference>